<keyword evidence="3" id="KW-0862">Zinc</keyword>
<keyword evidence="2" id="KW-0863">Zinc-finger</keyword>
<dbReference type="GeneID" id="108863936"/>
<sequence length="378" mass="42805">MELASNKGGRKCHHEGFSYNFDRLSADGSIGFWRCDQRSTCGARLHTAGNVIVRKIVEHKHDASPAVNLAREAIAAMKTRAEETVESTTQILHATLELLPQHVLGVMPRQGALKKCILYKRKTEHRAPAAPASLTELEFADEYTTYKVLPNSAAEKFLLADSGPSPNRIAVFGRETNIDRFRRSSRWFVDGTFSISPPLFYQVYINSDKSGDTYTRMFTMLRSLDDEMEATMLSCDFELAAINSMRKIFPNAHIGGCFFHLVQNLRKQVASKGLLSRHNNDAEFHCNSKMIVSLAFVPIDSIGEAFEALSDFLPEDLHPILEWFEDSYIGRRDRRGRRRAPRFPPPMWNKYELTLTGGPRTNSSNVSYQVRLSLPKQI</sequence>
<gene>
    <name evidence="6" type="primary">LOC108863936</name>
</gene>
<evidence type="ECO:0000256" key="2">
    <source>
        <dbReference type="ARBA" id="ARBA00022771"/>
    </source>
</evidence>
<dbReference type="Pfam" id="PF04500">
    <property type="entry name" value="FLYWCH"/>
    <property type="match status" value="1"/>
</dbReference>
<evidence type="ECO:0000313" key="5">
    <source>
        <dbReference type="Proteomes" id="UP000694867"/>
    </source>
</evidence>
<evidence type="ECO:0000313" key="6">
    <source>
        <dbReference type="RefSeq" id="XP_028966695.1"/>
    </source>
</evidence>
<keyword evidence="1" id="KW-0479">Metal-binding</keyword>
<dbReference type="Gene3D" id="2.20.25.240">
    <property type="match status" value="1"/>
</dbReference>
<dbReference type="RefSeq" id="XP_028966695.1">
    <property type="nucleotide sequence ID" value="XM_029110862.1"/>
</dbReference>
<keyword evidence="5" id="KW-1185">Reference proteome</keyword>
<feature type="domain" description="FLYWCH-type" evidence="4">
    <location>
        <begin position="4"/>
        <end position="61"/>
    </location>
</feature>
<organism evidence="5 6">
    <name type="scientific">Galendromus occidentalis</name>
    <name type="common">western predatory mite</name>
    <dbReference type="NCBI Taxonomy" id="34638"/>
    <lineage>
        <taxon>Eukaryota</taxon>
        <taxon>Metazoa</taxon>
        <taxon>Ecdysozoa</taxon>
        <taxon>Arthropoda</taxon>
        <taxon>Chelicerata</taxon>
        <taxon>Arachnida</taxon>
        <taxon>Acari</taxon>
        <taxon>Parasitiformes</taxon>
        <taxon>Mesostigmata</taxon>
        <taxon>Gamasina</taxon>
        <taxon>Phytoseioidea</taxon>
        <taxon>Phytoseiidae</taxon>
        <taxon>Typhlodrominae</taxon>
        <taxon>Galendromus</taxon>
    </lineage>
</organism>
<evidence type="ECO:0000259" key="4">
    <source>
        <dbReference type="Pfam" id="PF04500"/>
    </source>
</evidence>
<dbReference type="Proteomes" id="UP000694867">
    <property type="component" value="Unplaced"/>
</dbReference>
<reference evidence="6" key="1">
    <citation type="submission" date="2025-08" db="UniProtKB">
        <authorList>
            <consortium name="RefSeq"/>
        </authorList>
    </citation>
    <scope>IDENTIFICATION</scope>
</reference>
<protein>
    <submittedName>
        <fullName evidence="6">Uncharacterized protein LOC108863936</fullName>
    </submittedName>
</protein>
<dbReference type="AlphaFoldDB" id="A0AAJ7SDP8"/>
<dbReference type="GO" id="GO:0008270">
    <property type="term" value="F:zinc ion binding"/>
    <property type="evidence" value="ECO:0007669"/>
    <property type="project" value="UniProtKB-KW"/>
</dbReference>
<dbReference type="PANTHER" id="PTHR47160">
    <property type="entry name" value="PUTATIVE-RELATED"/>
    <property type="match status" value="1"/>
</dbReference>
<evidence type="ECO:0000256" key="1">
    <source>
        <dbReference type="ARBA" id="ARBA00022723"/>
    </source>
</evidence>
<proteinExistence type="predicted"/>
<dbReference type="KEGG" id="goe:108863936"/>
<dbReference type="InterPro" id="IPR007588">
    <property type="entry name" value="Znf_FLYWCH"/>
</dbReference>
<accession>A0AAJ7SDP8</accession>
<name>A0AAJ7SDP8_9ACAR</name>
<dbReference type="PANTHER" id="PTHR47160:SF10">
    <property type="entry name" value="MULE TRANSPOSASE DOMAIN-CONTAINING PROTEIN"/>
    <property type="match status" value="1"/>
</dbReference>
<evidence type="ECO:0000256" key="3">
    <source>
        <dbReference type="ARBA" id="ARBA00022833"/>
    </source>
</evidence>